<name>A0A4C1YFS7_EUMVA</name>
<protein>
    <submittedName>
        <fullName evidence="1">Uncharacterized protein</fullName>
    </submittedName>
</protein>
<dbReference type="AlphaFoldDB" id="A0A4C1YFS7"/>
<evidence type="ECO:0000313" key="2">
    <source>
        <dbReference type="Proteomes" id="UP000299102"/>
    </source>
</evidence>
<comment type="caution">
    <text evidence="1">The sequence shown here is derived from an EMBL/GenBank/DDBJ whole genome shotgun (WGS) entry which is preliminary data.</text>
</comment>
<sequence length="105" mass="11291">MCRRASRCSAADRYARCIGVASRRRSRARLCGPPPPLLVSRRSTAARGARRAGAATAVHATCATYTRSACTSYNTTAGHHLADKTDIPSGTKNINKSLYHCARNN</sequence>
<dbReference type="EMBL" id="BGZK01001232">
    <property type="protein sequence ID" value="GBP75006.1"/>
    <property type="molecule type" value="Genomic_DNA"/>
</dbReference>
<evidence type="ECO:0000313" key="1">
    <source>
        <dbReference type="EMBL" id="GBP75006.1"/>
    </source>
</evidence>
<dbReference type="Proteomes" id="UP000299102">
    <property type="component" value="Unassembled WGS sequence"/>
</dbReference>
<gene>
    <name evidence="1" type="ORF">EVAR_82424_1</name>
</gene>
<proteinExistence type="predicted"/>
<reference evidence="1 2" key="1">
    <citation type="journal article" date="2019" name="Commun. Biol.">
        <title>The bagworm genome reveals a unique fibroin gene that provides high tensile strength.</title>
        <authorList>
            <person name="Kono N."/>
            <person name="Nakamura H."/>
            <person name="Ohtoshi R."/>
            <person name="Tomita M."/>
            <person name="Numata K."/>
            <person name="Arakawa K."/>
        </authorList>
    </citation>
    <scope>NUCLEOTIDE SEQUENCE [LARGE SCALE GENOMIC DNA]</scope>
</reference>
<organism evidence="1 2">
    <name type="scientific">Eumeta variegata</name>
    <name type="common">Bagworm moth</name>
    <name type="synonym">Eumeta japonica</name>
    <dbReference type="NCBI Taxonomy" id="151549"/>
    <lineage>
        <taxon>Eukaryota</taxon>
        <taxon>Metazoa</taxon>
        <taxon>Ecdysozoa</taxon>
        <taxon>Arthropoda</taxon>
        <taxon>Hexapoda</taxon>
        <taxon>Insecta</taxon>
        <taxon>Pterygota</taxon>
        <taxon>Neoptera</taxon>
        <taxon>Endopterygota</taxon>
        <taxon>Lepidoptera</taxon>
        <taxon>Glossata</taxon>
        <taxon>Ditrysia</taxon>
        <taxon>Tineoidea</taxon>
        <taxon>Psychidae</taxon>
        <taxon>Oiketicinae</taxon>
        <taxon>Eumeta</taxon>
    </lineage>
</organism>
<keyword evidence="2" id="KW-1185">Reference proteome</keyword>
<accession>A0A4C1YFS7</accession>